<evidence type="ECO:0000313" key="2">
    <source>
        <dbReference type="Proteomes" id="UP000078541"/>
    </source>
</evidence>
<dbReference type="AlphaFoldDB" id="A0A151JZC7"/>
<organism evidence="1 2">
    <name type="scientific">Trachymyrmex septentrionalis</name>
    <dbReference type="NCBI Taxonomy" id="34720"/>
    <lineage>
        <taxon>Eukaryota</taxon>
        <taxon>Metazoa</taxon>
        <taxon>Ecdysozoa</taxon>
        <taxon>Arthropoda</taxon>
        <taxon>Hexapoda</taxon>
        <taxon>Insecta</taxon>
        <taxon>Pterygota</taxon>
        <taxon>Neoptera</taxon>
        <taxon>Endopterygota</taxon>
        <taxon>Hymenoptera</taxon>
        <taxon>Apocrita</taxon>
        <taxon>Aculeata</taxon>
        <taxon>Formicoidea</taxon>
        <taxon>Formicidae</taxon>
        <taxon>Myrmicinae</taxon>
        <taxon>Trachymyrmex</taxon>
    </lineage>
</organism>
<proteinExistence type="predicted"/>
<name>A0A151JZC7_9HYME</name>
<keyword evidence="2" id="KW-1185">Reference proteome</keyword>
<gene>
    <name evidence="1" type="ORF">ALC56_03621</name>
</gene>
<protein>
    <submittedName>
        <fullName evidence="1">Uncharacterized protein</fullName>
    </submittedName>
</protein>
<dbReference type="Proteomes" id="UP000078541">
    <property type="component" value="Unassembled WGS sequence"/>
</dbReference>
<dbReference type="EMBL" id="KQ981399">
    <property type="protein sequence ID" value="KYN41952.1"/>
    <property type="molecule type" value="Genomic_DNA"/>
</dbReference>
<sequence length="75" mass="9052">MVKKMHKMVLGDRRLKVRYRLSRPGLMKVRFFSRFRNAISYGFHIYPSTRLIKFINDAVNRLRQMINILPEVIDV</sequence>
<accession>A0A151JZC7</accession>
<reference evidence="1 2" key="1">
    <citation type="submission" date="2016-03" db="EMBL/GenBank/DDBJ databases">
        <title>Trachymyrmex septentrionalis WGS genome.</title>
        <authorList>
            <person name="Nygaard S."/>
            <person name="Hu H."/>
            <person name="Boomsma J."/>
            <person name="Zhang G."/>
        </authorList>
    </citation>
    <scope>NUCLEOTIDE SEQUENCE [LARGE SCALE GENOMIC DNA]</scope>
    <source>
        <strain evidence="1">Tsep2-gDNA-1</strain>
        <tissue evidence="1">Whole body</tissue>
    </source>
</reference>
<evidence type="ECO:0000313" key="1">
    <source>
        <dbReference type="EMBL" id="KYN41952.1"/>
    </source>
</evidence>